<proteinExistence type="inferred from homology"/>
<dbReference type="SUPFAM" id="SSF51735">
    <property type="entry name" value="NAD(P)-binding Rossmann-fold domains"/>
    <property type="match status" value="1"/>
</dbReference>
<comment type="similarity">
    <text evidence="1">Belongs to the short-chain dehydrogenases/reductases (SDR) family.</text>
</comment>
<gene>
    <name evidence="3" type="ORF">LY89DRAFT_552731</name>
</gene>
<dbReference type="EMBL" id="KQ947410">
    <property type="protein sequence ID" value="KUJ19835.1"/>
    <property type="molecule type" value="Genomic_DNA"/>
</dbReference>
<dbReference type="GO" id="GO:0016020">
    <property type="term" value="C:membrane"/>
    <property type="evidence" value="ECO:0007669"/>
    <property type="project" value="TreeGrafter"/>
</dbReference>
<dbReference type="PANTHER" id="PTHR44196:SF1">
    <property type="entry name" value="DEHYDROGENASE_REDUCTASE SDR FAMILY MEMBER 7B"/>
    <property type="match status" value="1"/>
</dbReference>
<feature type="non-terminal residue" evidence="3">
    <location>
        <position position="1"/>
    </location>
</feature>
<evidence type="ECO:0000313" key="4">
    <source>
        <dbReference type="Proteomes" id="UP000070700"/>
    </source>
</evidence>
<keyword evidence="2" id="KW-0560">Oxidoreductase</keyword>
<dbReference type="InterPro" id="IPR036291">
    <property type="entry name" value="NAD(P)-bd_dom_sf"/>
</dbReference>
<keyword evidence="4" id="KW-1185">Reference proteome</keyword>
<feature type="non-terminal residue" evidence="3">
    <location>
        <position position="221"/>
    </location>
</feature>
<sequence>NKSSLTKHRDTYPFIDPFRFAKQLKGKVVLITQAHRGIGRASAVAFAQAGASVCCLGPSAEALEPLLREIKEKFNTPTLALTADLMQPSAATQVVDLVAKYRGPVDILVNITPASYLRPLAQESDIMKEWWPHHEASVRVPISLIQAVLPSMVERQSGIIISTILAVAHLQLPYLSQQGVSKAALLKFHHHLELEMRSKGIMSFAVDPGPIPSYVHDPALP</sequence>
<dbReference type="GeneID" id="28818048"/>
<dbReference type="OrthoDB" id="1933717at2759"/>
<dbReference type="Proteomes" id="UP000070700">
    <property type="component" value="Unassembled WGS sequence"/>
</dbReference>
<dbReference type="Pfam" id="PF00106">
    <property type="entry name" value="adh_short"/>
    <property type="match status" value="1"/>
</dbReference>
<dbReference type="GO" id="GO:0016491">
    <property type="term" value="F:oxidoreductase activity"/>
    <property type="evidence" value="ECO:0007669"/>
    <property type="project" value="UniProtKB-KW"/>
</dbReference>
<dbReference type="InParanoid" id="A0A194XHY7"/>
<evidence type="ECO:0000256" key="2">
    <source>
        <dbReference type="ARBA" id="ARBA00023002"/>
    </source>
</evidence>
<accession>A0A194XHY7</accession>
<dbReference type="RefSeq" id="XP_018074190.1">
    <property type="nucleotide sequence ID" value="XM_018208322.1"/>
</dbReference>
<dbReference type="AlphaFoldDB" id="A0A194XHY7"/>
<reference evidence="3 4" key="1">
    <citation type="submission" date="2015-10" db="EMBL/GenBank/DDBJ databases">
        <title>Full genome of DAOMC 229536 Phialocephala scopiformis, a fungal endophyte of spruce producing the potent anti-insectan compound rugulosin.</title>
        <authorList>
            <consortium name="DOE Joint Genome Institute"/>
            <person name="Walker A.K."/>
            <person name="Frasz S.L."/>
            <person name="Seifert K.A."/>
            <person name="Miller J.D."/>
            <person name="Mondo S.J."/>
            <person name="Labutti K."/>
            <person name="Lipzen A."/>
            <person name="Dockter R."/>
            <person name="Kennedy M."/>
            <person name="Grigoriev I.V."/>
            <person name="Spatafora J.W."/>
        </authorList>
    </citation>
    <scope>NUCLEOTIDE SEQUENCE [LARGE SCALE GENOMIC DNA]</scope>
    <source>
        <strain evidence="3 4">CBS 120377</strain>
    </source>
</reference>
<name>A0A194XHY7_MOLSC</name>
<dbReference type="KEGG" id="psco:LY89DRAFT_552731"/>
<organism evidence="3 4">
    <name type="scientific">Mollisia scopiformis</name>
    <name type="common">Conifer needle endophyte fungus</name>
    <name type="synonym">Phialocephala scopiformis</name>
    <dbReference type="NCBI Taxonomy" id="149040"/>
    <lineage>
        <taxon>Eukaryota</taxon>
        <taxon>Fungi</taxon>
        <taxon>Dikarya</taxon>
        <taxon>Ascomycota</taxon>
        <taxon>Pezizomycotina</taxon>
        <taxon>Leotiomycetes</taxon>
        <taxon>Helotiales</taxon>
        <taxon>Mollisiaceae</taxon>
        <taxon>Mollisia</taxon>
    </lineage>
</organism>
<dbReference type="Gene3D" id="3.40.50.720">
    <property type="entry name" value="NAD(P)-binding Rossmann-like Domain"/>
    <property type="match status" value="1"/>
</dbReference>
<dbReference type="PRINTS" id="PR00081">
    <property type="entry name" value="GDHRDH"/>
</dbReference>
<dbReference type="PANTHER" id="PTHR44196">
    <property type="entry name" value="DEHYDROGENASE/REDUCTASE SDR FAMILY MEMBER 7B"/>
    <property type="match status" value="1"/>
</dbReference>
<protein>
    <submittedName>
        <fullName evidence="3">NAD(P)-binding protein</fullName>
    </submittedName>
</protein>
<dbReference type="InterPro" id="IPR002347">
    <property type="entry name" value="SDR_fam"/>
</dbReference>
<evidence type="ECO:0000256" key="1">
    <source>
        <dbReference type="ARBA" id="ARBA00006484"/>
    </source>
</evidence>
<evidence type="ECO:0000313" key="3">
    <source>
        <dbReference type="EMBL" id="KUJ19835.1"/>
    </source>
</evidence>